<sequence length="29" mass="3112">MATLSPNGPLIPESLGAALERRFADTLNR</sequence>
<dbReference type="AlphaFoldDB" id="A0A6J4TBU8"/>
<dbReference type="EMBL" id="CADCWE010000004">
    <property type="protein sequence ID" value="CAA9518586.1"/>
    <property type="molecule type" value="Genomic_DNA"/>
</dbReference>
<proteinExistence type="predicted"/>
<organism evidence="1">
    <name type="scientific">uncultured Thermomicrobiales bacterium</name>
    <dbReference type="NCBI Taxonomy" id="1645740"/>
    <lineage>
        <taxon>Bacteria</taxon>
        <taxon>Pseudomonadati</taxon>
        <taxon>Thermomicrobiota</taxon>
        <taxon>Thermomicrobia</taxon>
        <taxon>Thermomicrobiales</taxon>
        <taxon>environmental samples</taxon>
    </lineage>
</organism>
<accession>A0A6J4TBU8</accession>
<protein>
    <submittedName>
        <fullName evidence="1">Uncharacterized protein</fullName>
    </submittedName>
</protein>
<evidence type="ECO:0000313" key="1">
    <source>
        <dbReference type="EMBL" id="CAA9518586.1"/>
    </source>
</evidence>
<name>A0A6J4TBU8_9BACT</name>
<gene>
    <name evidence="1" type="ORF">AVDCRST_MAG73-47</name>
</gene>
<reference evidence="1" key="1">
    <citation type="submission" date="2020-02" db="EMBL/GenBank/DDBJ databases">
        <authorList>
            <person name="Meier V. D."/>
        </authorList>
    </citation>
    <scope>NUCLEOTIDE SEQUENCE</scope>
    <source>
        <strain evidence="1">AVDCRST_MAG73</strain>
    </source>
</reference>